<keyword evidence="1 3" id="KW-0560">Oxidoreductase</keyword>
<dbReference type="GO" id="GO:0016491">
    <property type="term" value="F:oxidoreductase activity"/>
    <property type="evidence" value="ECO:0007669"/>
    <property type="project" value="UniProtKB-KW"/>
</dbReference>
<dbReference type="EC" id="1.5.1.-" evidence="3"/>
<dbReference type="InterPro" id="IPR002563">
    <property type="entry name" value="Flavin_Rdtase-like_dom"/>
</dbReference>
<evidence type="ECO:0000256" key="1">
    <source>
        <dbReference type="ARBA" id="ARBA00023002"/>
    </source>
</evidence>
<evidence type="ECO:0000313" key="4">
    <source>
        <dbReference type="Proteomes" id="UP001614394"/>
    </source>
</evidence>
<dbReference type="SMART" id="SM00903">
    <property type="entry name" value="Flavin_Reduct"/>
    <property type="match status" value="1"/>
</dbReference>
<dbReference type="InterPro" id="IPR050268">
    <property type="entry name" value="NADH-dep_flavin_reductase"/>
</dbReference>
<dbReference type="Pfam" id="PF01613">
    <property type="entry name" value="Flavin_Reduct"/>
    <property type="match status" value="1"/>
</dbReference>
<evidence type="ECO:0000313" key="3">
    <source>
        <dbReference type="EMBL" id="MFI9106074.1"/>
    </source>
</evidence>
<dbReference type="PANTHER" id="PTHR30466:SF15">
    <property type="entry name" value="POSSIBLE OXIDOREDUCTASE"/>
    <property type="match status" value="1"/>
</dbReference>
<name>A0ABW8CHY9_9ACTN</name>
<dbReference type="SUPFAM" id="SSF50475">
    <property type="entry name" value="FMN-binding split barrel"/>
    <property type="match status" value="1"/>
</dbReference>
<dbReference type="Proteomes" id="UP001614394">
    <property type="component" value="Unassembled WGS sequence"/>
</dbReference>
<dbReference type="InterPro" id="IPR012349">
    <property type="entry name" value="Split_barrel_FMN-bd"/>
</dbReference>
<proteinExistence type="predicted"/>
<reference evidence="3 4" key="1">
    <citation type="submission" date="2024-10" db="EMBL/GenBank/DDBJ databases">
        <title>The Natural Products Discovery Center: Release of the First 8490 Sequenced Strains for Exploring Actinobacteria Biosynthetic Diversity.</title>
        <authorList>
            <person name="Kalkreuter E."/>
            <person name="Kautsar S.A."/>
            <person name="Yang D."/>
            <person name="Bader C.D."/>
            <person name="Teijaro C.N."/>
            <person name="Fluegel L."/>
            <person name="Davis C.M."/>
            <person name="Simpson J.R."/>
            <person name="Lauterbach L."/>
            <person name="Steele A.D."/>
            <person name="Gui C."/>
            <person name="Meng S."/>
            <person name="Li G."/>
            <person name="Viehrig K."/>
            <person name="Ye F."/>
            <person name="Su P."/>
            <person name="Kiefer A.F."/>
            <person name="Nichols A."/>
            <person name="Cepeda A.J."/>
            <person name="Yan W."/>
            <person name="Fan B."/>
            <person name="Jiang Y."/>
            <person name="Adhikari A."/>
            <person name="Zheng C.-J."/>
            <person name="Schuster L."/>
            <person name="Cowan T.M."/>
            <person name="Smanski M.J."/>
            <person name="Chevrette M.G."/>
            <person name="De Carvalho L.P.S."/>
            <person name="Shen B."/>
        </authorList>
    </citation>
    <scope>NUCLEOTIDE SEQUENCE [LARGE SCALE GENOMIC DNA]</scope>
    <source>
        <strain evidence="3 4">NPDC053399</strain>
    </source>
</reference>
<protein>
    <submittedName>
        <fullName evidence="3">Flavin reductase family protein</fullName>
        <ecNumber evidence="3">1.5.1.-</ecNumber>
    </submittedName>
</protein>
<dbReference type="PANTHER" id="PTHR30466">
    <property type="entry name" value="FLAVIN REDUCTASE"/>
    <property type="match status" value="1"/>
</dbReference>
<dbReference type="Gene3D" id="2.30.110.10">
    <property type="entry name" value="Electron Transport, Fmn-binding Protein, Chain A"/>
    <property type="match status" value="1"/>
</dbReference>
<gene>
    <name evidence="3" type="ORF">ACIGXA_36780</name>
</gene>
<dbReference type="EMBL" id="JBITYG010000016">
    <property type="protein sequence ID" value="MFI9106074.1"/>
    <property type="molecule type" value="Genomic_DNA"/>
</dbReference>
<organism evidence="3 4">
    <name type="scientific">Streptomyces fildesensis</name>
    <dbReference type="NCBI Taxonomy" id="375757"/>
    <lineage>
        <taxon>Bacteria</taxon>
        <taxon>Bacillati</taxon>
        <taxon>Actinomycetota</taxon>
        <taxon>Actinomycetes</taxon>
        <taxon>Kitasatosporales</taxon>
        <taxon>Streptomycetaceae</taxon>
        <taxon>Streptomyces</taxon>
    </lineage>
</organism>
<accession>A0ABW8CHY9</accession>
<keyword evidence="4" id="KW-1185">Reference proteome</keyword>
<comment type="caution">
    <text evidence="3">The sequence shown here is derived from an EMBL/GenBank/DDBJ whole genome shotgun (WGS) entry which is preliminary data.</text>
</comment>
<feature type="domain" description="Flavin reductase like" evidence="2">
    <location>
        <begin position="8"/>
        <end position="153"/>
    </location>
</feature>
<dbReference type="RefSeq" id="WP_399657260.1">
    <property type="nucleotide sequence ID" value="NZ_JBITYG010000016.1"/>
</dbReference>
<evidence type="ECO:0000259" key="2">
    <source>
        <dbReference type="SMART" id="SM00903"/>
    </source>
</evidence>
<sequence>MDGFTDLLDYPMYVVTAAAGGERSGCLVGFASQCSLEPVRFVVWLSKANHTRPVAERAAFLGVHVLGRDQLGLAELFGGETGDRVDKFDGVDWSPGRDGVPVLADARAWFVGRIEDRADWGDHVGFLLSPVDGDAMTMPRGALLRLSDVLDVTPGHPS</sequence>